<dbReference type="InterPro" id="IPR036515">
    <property type="entry name" value="Transposase_17_sf"/>
</dbReference>
<organism evidence="2 3">
    <name type="scientific">Lachnoanaerobaculum saburreum F0468</name>
    <dbReference type="NCBI Taxonomy" id="1095750"/>
    <lineage>
        <taxon>Bacteria</taxon>
        <taxon>Bacillati</taxon>
        <taxon>Bacillota</taxon>
        <taxon>Clostridia</taxon>
        <taxon>Lachnospirales</taxon>
        <taxon>Lachnospiraceae</taxon>
        <taxon>Lachnoanaerobaculum</taxon>
    </lineage>
</organism>
<dbReference type="Pfam" id="PF01797">
    <property type="entry name" value="Y1_Tnp"/>
    <property type="match status" value="1"/>
</dbReference>
<accession>I0R8C5</accession>
<proteinExistence type="predicted"/>
<dbReference type="AlphaFoldDB" id="I0R8C5"/>
<dbReference type="eggNOG" id="COG1943">
    <property type="taxonomic scope" value="Bacteria"/>
</dbReference>
<name>I0R8C5_9FIRM</name>
<dbReference type="SUPFAM" id="SSF143422">
    <property type="entry name" value="Transposase IS200-like"/>
    <property type="match status" value="1"/>
</dbReference>
<feature type="non-terminal residue" evidence="2">
    <location>
        <position position="91"/>
    </location>
</feature>
<dbReference type="InterPro" id="IPR002686">
    <property type="entry name" value="Transposase_17"/>
</dbReference>
<evidence type="ECO:0000313" key="3">
    <source>
        <dbReference type="Proteomes" id="UP000005039"/>
    </source>
</evidence>
<dbReference type="NCBIfam" id="NF033573">
    <property type="entry name" value="transpos_IS200"/>
    <property type="match status" value="1"/>
</dbReference>
<sequence>MLWEYGNQRIDTNIYYSIILFFVCKYRKKLLALKEISDYIKQFSYEICTKSNIIIKYMETDKDHIQYMIETEPTISISKVVNLIKSYTTYH</sequence>
<reference evidence="2 3" key="1">
    <citation type="submission" date="2012-03" db="EMBL/GenBank/DDBJ databases">
        <authorList>
            <person name="Durkin A.S."/>
            <person name="McCorrison J."/>
            <person name="Torralba M."/>
            <person name="Gillis M."/>
            <person name="Methe B."/>
            <person name="Sutton G."/>
            <person name="Nelson K.E."/>
        </authorList>
    </citation>
    <scope>NUCLEOTIDE SEQUENCE [LARGE SCALE GENOMIC DNA]</scope>
    <source>
        <strain evidence="2 3">F0468</strain>
    </source>
</reference>
<dbReference type="PANTHER" id="PTHR33360">
    <property type="entry name" value="TRANSPOSASE FOR INSERTION SEQUENCE ELEMENT IS200"/>
    <property type="match status" value="1"/>
</dbReference>
<dbReference type="PANTHER" id="PTHR33360:SF2">
    <property type="entry name" value="TRANSPOSASE FOR INSERTION SEQUENCE ELEMENT IS200"/>
    <property type="match status" value="1"/>
</dbReference>
<dbReference type="RefSeq" id="WP_008753816.1">
    <property type="nucleotide sequence ID" value="NZ_AJGH01000060.1"/>
</dbReference>
<gene>
    <name evidence="2" type="ORF">HMPREF9970_2641</name>
</gene>
<dbReference type="GO" id="GO:0006313">
    <property type="term" value="P:DNA transposition"/>
    <property type="evidence" value="ECO:0007669"/>
    <property type="project" value="InterPro"/>
</dbReference>
<feature type="domain" description="Transposase IS200-like" evidence="1">
    <location>
        <begin position="14"/>
        <end position="90"/>
    </location>
</feature>
<dbReference type="Proteomes" id="UP000005039">
    <property type="component" value="Unassembled WGS sequence"/>
</dbReference>
<dbReference type="EMBL" id="AJGH01000060">
    <property type="protein sequence ID" value="EIC95933.1"/>
    <property type="molecule type" value="Genomic_DNA"/>
</dbReference>
<protein>
    <submittedName>
        <fullName evidence="2">Transposase IS200-like protein</fullName>
    </submittedName>
</protein>
<evidence type="ECO:0000313" key="2">
    <source>
        <dbReference type="EMBL" id="EIC95933.1"/>
    </source>
</evidence>
<dbReference type="GO" id="GO:0003677">
    <property type="term" value="F:DNA binding"/>
    <property type="evidence" value="ECO:0007669"/>
    <property type="project" value="InterPro"/>
</dbReference>
<evidence type="ECO:0000259" key="1">
    <source>
        <dbReference type="Pfam" id="PF01797"/>
    </source>
</evidence>
<dbReference type="Gene3D" id="3.30.70.1290">
    <property type="entry name" value="Transposase IS200-like"/>
    <property type="match status" value="1"/>
</dbReference>
<keyword evidence="3" id="KW-1185">Reference proteome</keyword>
<dbReference type="GO" id="GO:0004803">
    <property type="term" value="F:transposase activity"/>
    <property type="evidence" value="ECO:0007669"/>
    <property type="project" value="InterPro"/>
</dbReference>
<comment type="caution">
    <text evidence="2">The sequence shown here is derived from an EMBL/GenBank/DDBJ whole genome shotgun (WGS) entry which is preliminary data.</text>
</comment>